<dbReference type="GO" id="GO:0005634">
    <property type="term" value="C:nucleus"/>
    <property type="evidence" value="ECO:0007669"/>
    <property type="project" value="UniProtKB-SubCell"/>
</dbReference>
<dbReference type="Pfam" id="PF13456">
    <property type="entry name" value="RVT_3"/>
    <property type="match status" value="1"/>
</dbReference>
<comment type="subcellular location">
    <subcellularLocation>
        <location evidence="1">Nucleus</location>
    </subcellularLocation>
</comment>
<name>A0A2N9I4G3_FAGSY</name>
<evidence type="ECO:0000256" key="1">
    <source>
        <dbReference type="ARBA" id="ARBA00004123"/>
    </source>
</evidence>
<dbReference type="PROSITE" id="PS51382">
    <property type="entry name" value="SPX"/>
    <property type="match status" value="1"/>
</dbReference>
<dbReference type="InterPro" id="IPR004331">
    <property type="entry name" value="SPX_dom"/>
</dbReference>
<dbReference type="Pfam" id="PF03105">
    <property type="entry name" value="SPX"/>
    <property type="match status" value="2"/>
</dbReference>
<sequence>MKFGKSLSNQIEETLPEWREKFLSYKELKKKLKLIEPIGGERPNKRARLDASVAGDATDAMSKEEIDFERLLENELEKFNAFFVEKEEEYIIRLKELQDRVAMAKAKDSNEEMIKIRKEIVDFHGEMVLLENYSALNYTGLVKILKKYDKRTGALIRLPFIQKVLQQPFFTTDLLYKLVKECEAMLDCLFPKYEPPASTEVADGDVGCDPSTSATTKNNDLLTMPKELAEIEYMESLYMKSTISALRVLKEIRSKSSTVSDFSLPPLEISVLEETWNTIPVLEQRPNILRVSSTPDLGRYLGFPLKSNGRNSRESNFIVEKVQAKLSSWKAKLLSPAGRMVLIQSVTSAIPSYYMQTNALPNSVCNKLDRLNRNFLWGSSEEKKKMHMVGWEKVCRTKSLGGLGLYACKPRNIALLAKLNWRLLQEKDALWAQTILAKYSPNGVMEVNKRLNRSGSSTWRGIKKGSAVFREGIRWVVNNGQCVSFWFDKWVGEKPIREVIQGPLLNHEDSLRVCDVVEGVGSWDLSRVSMTIPTLTCDSIRAVPVCITRQQEDCIAWDSSNGDFCLKMAYLLACKSPTASNTIAPSNWLWKVNTSPRIRFFLCNVIIIVFLFVIPYSRGINVPNICPRCLGSDESLLHVLRDCPDSFAFWHKLKIPNICFASFALPLVDWLKLNCSSPCSYDDTVFSFGIWNIWLRRNIFVFNSCSVIPDPVANTLAFALEMVCLMGKDYHVKLRVPTQVKWKPPDLGWAKLNTDGASLGNPGIAGGGGLIRDSNGCWVGGFARAIGYTTSVQAELRALKDGLLLAIDLGIPCLAIEMDSLVAVEFLNFKTTPNVFLSAIVDDCRCLLEKFDRFTLHHIFREANGCADALAKAGCAQSVDFISFTSAPAHVLEALLLTLLVLLGLV</sequence>
<keyword evidence="2" id="KW-0539">Nucleus</keyword>
<evidence type="ECO:0000259" key="3">
    <source>
        <dbReference type="PROSITE" id="PS50879"/>
    </source>
</evidence>
<evidence type="ECO:0000313" key="5">
    <source>
        <dbReference type="EMBL" id="SPD20947.1"/>
    </source>
</evidence>
<dbReference type="CDD" id="cd14481">
    <property type="entry name" value="SPX_AtSPX1_like"/>
    <property type="match status" value="1"/>
</dbReference>
<protein>
    <recommendedName>
        <fullName evidence="6">SPX domain-containing protein</fullName>
    </recommendedName>
</protein>
<dbReference type="PANTHER" id="PTHR45978">
    <property type="entry name" value="SPX DOMAIN-CONTAINING PROTEIN 3"/>
    <property type="match status" value="1"/>
</dbReference>
<dbReference type="Gene3D" id="3.30.420.10">
    <property type="entry name" value="Ribonuclease H-like superfamily/Ribonuclease H"/>
    <property type="match status" value="1"/>
</dbReference>
<dbReference type="InterPro" id="IPR036397">
    <property type="entry name" value="RNaseH_sf"/>
</dbReference>
<reference evidence="5" key="1">
    <citation type="submission" date="2018-02" db="EMBL/GenBank/DDBJ databases">
        <authorList>
            <person name="Cohen D.B."/>
            <person name="Kent A.D."/>
        </authorList>
    </citation>
    <scope>NUCLEOTIDE SEQUENCE</scope>
</reference>
<dbReference type="PANTHER" id="PTHR45978:SF5">
    <property type="entry name" value="SPX DOMAIN-CONTAINING PROTEIN 2"/>
    <property type="match status" value="1"/>
</dbReference>
<evidence type="ECO:0008006" key="6">
    <source>
        <dbReference type="Google" id="ProtNLM"/>
    </source>
</evidence>
<dbReference type="InterPro" id="IPR012337">
    <property type="entry name" value="RNaseH-like_sf"/>
</dbReference>
<dbReference type="GO" id="GO:0016036">
    <property type="term" value="P:cellular response to phosphate starvation"/>
    <property type="evidence" value="ECO:0007669"/>
    <property type="project" value="InterPro"/>
</dbReference>
<dbReference type="InterPro" id="IPR002156">
    <property type="entry name" value="RNaseH_domain"/>
</dbReference>
<dbReference type="InterPro" id="IPR044730">
    <property type="entry name" value="RNase_H-like_dom_plant"/>
</dbReference>
<organism evidence="5">
    <name type="scientific">Fagus sylvatica</name>
    <name type="common">Beechnut</name>
    <dbReference type="NCBI Taxonomy" id="28930"/>
    <lineage>
        <taxon>Eukaryota</taxon>
        <taxon>Viridiplantae</taxon>
        <taxon>Streptophyta</taxon>
        <taxon>Embryophyta</taxon>
        <taxon>Tracheophyta</taxon>
        <taxon>Spermatophyta</taxon>
        <taxon>Magnoliopsida</taxon>
        <taxon>eudicotyledons</taxon>
        <taxon>Gunneridae</taxon>
        <taxon>Pentapetalae</taxon>
        <taxon>rosids</taxon>
        <taxon>fabids</taxon>
        <taxon>Fagales</taxon>
        <taxon>Fagaceae</taxon>
        <taxon>Fagus</taxon>
    </lineage>
</organism>
<dbReference type="EMBL" id="OIVN01005112">
    <property type="protein sequence ID" value="SPD20947.1"/>
    <property type="molecule type" value="Genomic_DNA"/>
</dbReference>
<dbReference type="PROSITE" id="PS50879">
    <property type="entry name" value="RNASE_H_1"/>
    <property type="match status" value="1"/>
</dbReference>
<evidence type="ECO:0000256" key="2">
    <source>
        <dbReference type="ARBA" id="ARBA00023242"/>
    </source>
</evidence>
<dbReference type="CDD" id="cd06222">
    <property type="entry name" value="RNase_H_like"/>
    <property type="match status" value="1"/>
</dbReference>
<dbReference type="AlphaFoldDB" id="A0A2N9I4G3"/>
<evidence type="ECO:0000259" key="4">
    <source>
        <dbReference type="PROSITE" id="PS51382"/>
    </source>
</evidence>
<dbReference type="GO" id="GO:0004523">
    <property type="term" value="F:RNA-DNA hybrid ribonuclease activity"/>
    <property type="evidence" value="ECO:0007669"/>
    <property type="project" value="InterPro"/>
</dbReference>
<dbReference type="InterPro" id="IPR031142">
    <property type="entry name" value="SPX_prot"/>
</dbReference>
<accession>A0A2N9I4G3</accession>
<feature type="domain" description="SPX" evidence="4">
    <location>
        <begin position="1"/>
        <end position="162"/>
    </location>
</feature>
<gene>
    <name evidence="5" type="ORF">FSB_LOCUS48829</name>
</gene>
<dbReference type="SUPFAM" id="SSF53098">
    <property type="entry name" value="Ribonuclease H-like"/>
    <property type="match status" value="1"/>
</dbReference>
<proteinExistence type="predicted"/>
<feature type="domain" description="RNase H type-1" evidence="3">
    <location>
        <begin position="746"/>
        <end position="876"/>
    </location>
</feature>
<dbReference type="GO" id="GO:0003676">
    <property type="term" value="F:nucleic acid binding"/>
    <property type="evidence" value="ECO:0007669"/>
    <property type="project" value="InterPro"/>
</dbReference>